<dbReference type="RefSeq" id="WP_074835415.1">
    <property type="nucleotide sequence ID" value="NZ_FOAT01000018.1"/>
</dbReference>
<dbReference type="Gene3D" id="3.40.50.1820">
    <property type="entry name" value="alpha/beta hydrolase"/>
    <property type="match status" value="1"/>
</dbReference>
<accession>A0A1H7P0C2</accession>
<reference evidence="3 4" key="1">
    <citation type="submission" date="2016-10" db="EMBL/GenBank/DDBJ databases">
        <authorList>
            <person name="de Groot N.N."/>
        </authorList>
    </citation>
    <scope>NUCLEOTIDE SEQUENCE [LARGE SCALE GENOMIC DNA]</scope>
    <source>
        <strain evidence="3 4">KH2T6</strain>
    </source>
</reference>
<dbReference type="SUPFAM" id="SSF53474">
    <property type="entry name" value="alpha/beta-Hydrolases"/>
    <property type="match status" value="1"/>
</dbReference>
<dbReference type="InterPro" id="IPR029058">
    <property type="entry name" value="AB_hydrolase_fold"/>
</dbReference>
<evidence type="ECO:0000313" key="3">
    <source>
        <dbReference type="EMBL" id="SEL29320.1"/>
    </source>
</evidence>
<evidence type="ECO:0000259" key="2">
    <source>
        <dbReference type="Pfam" id="PF00975"/>
    </source>
</evidence>
<comment type="similarity">
    <text evidence="1">Belongs to the thioesterase family.</text>
</comment>
<dbReference type="InterPro" id="IPR012223">
    <property type="entry name" value="TEII"/>
</dbReference>
<organism evidence="3 4">
    <name type="scientific">Ruminococcus albus</name>
    <dbReference type="NCBI Taxonomy" id="1264"/>
    <lineage>
        <taxon>Bacteria</taxon>
        <taxon>Bacillati</taxon>
        <taxon>Bacillota</taxon>
        <taxon>Clostridia</taxon>
        <taxon>Eubacteriales</taxon>
        <taxon>Oscillospiraceae</taxon>
        <taxon>Ruminococcus</taxon>
    </lineage>
</organism>
<dbReference type="OrthoDB" id="2213423at2"/>
<evidence type="ECO:0000256" key="1">
    <source>
        <dbReference type="ARBA" id="ARBA00007169"/>
    </source>
</evidence>
<protein>
    <submittedName>
        <fullName evidence="3">Surfactin synthase thioesterase subunit</fullName>
    </submittedName>
</protein>
<name>A0A1H7P0C2_RUMAL</name>
<dbReference type="Proteomes" id="UP000186015">
    <property type="component" value="Unassembled WGS sequence"/>
</dbReference>
<dbReference type="AlphaFoldDB" id="A0A1H7P0C2"/>
<dbReference type="PANTHER" id="PTHR11487:SF0">
    <property type="entry name" value="S-ACYL FATTY ACID SYNTHASE THIOESTERASE, MEDIUM CHAIN"/>
    <property type="match status" value="1"/>
</dbReference>
<evidence type="ECO:0000313" key="4">
    <source>
        <dbReference type="Proteomes" id="UP000186015"/>
    </source>
</evidence>
<dbReference type="Pfam" id="PF00975">
    <property type="entry name" value="Thioesterase"/>
    <property type="match status" value="1"/>
</dbReference>
<dbReference type="PANTHER" id="PTHR11487">
    <property type="entry name" value="THIOESTERASE"/>
    <property type="match status" value="1"/>
</dbReference>
<gene>
    <name evidence="3" type="ORF">SAMN05216469_11821</name>
</gene>
<dbReference type="InterPro" id="IPR001031">
    <property type="entry name" value="Thioesterase"/>
</dbReference>
<dbReference type="GO" id="GO:0008610">
    <property type="term" value="P:lipid biosynthetic process"/>
    <property type="evidence" value="ECO:0007669"/>
    <property type="project" value="TreeGrafter"/>
</dbReference>
<sequence>MTLFFFPHAGGSAKSYASFKRFLPKDLNVVTMELSGRFTRSDKPVLHDIESCISELFDSNVKLPELLKDGDYAVFGHSMGTVLAAEFVRQIRKKGYPAPIHIFLSGKNAPDEDLHCFGDIDKVSDTEIIQFFNHNSLTSSAVIQDEELVVQLNMILCNDVRMAEKYCATPKQVQFGCDITAIYGTDDTMLKNADMNGWGRYTDKSCEVVSFSGGHFYYIPHKEEVCKLICKKLGLN</sequence>
<proteinExistence type="inferred from homology"/>
<feature type="domain" description="Thioesterase" evidence="2">
    <location>
        <begin position="2"/>
        <end position="232"/>
    </location>
</feature>
<dbReference type="EMBL" id="FOAT01000018">
    <property type="protein sequence ID" value="SEL29320.1"/>
    <property type="molecule type" value="Genomic_DNA"/>
</dbReference>